<reference evidence="20" key="1">
    <citation type="journal article" date="2014" name="Int. J. Syst. Evol. Microbiol.">
        <title>Complete genome sequence of Corynebacterium casei LMG S-19264T (=DSM 44701T), isolated from a smear-ripened cheese.</title>
        <authorList>
            <consortium name="US DOE Joint Genome Institute (JGI-PGF)"/>
            <person name="Walter F."/>
            <person name="Albersmeier A."/>
            <person name="Kalinowski J."/>
            <person name="Ruckert C."/>
        </authorList>
    </citation>
    <scope>NUCLEOTIDE SEQUENCE</scope>
    <source>
        <strain evidence="20">JCM 30804</strain>
    </source>
</reference>
<keyword evidence="5 15" id="KW-0378">Hydrolase</keyword>
<keyword evidence="1 15" id="KW-0540">Nuclease</keyword>
<feature type="domain" description="UvrD-like helicase C-terminal" evidence="19">
    <location>
        <begin position="504"/>
        <end position="808"/>
    </location>
</feature>
<comment type="subunit">
    <text evidence="15">Heterotrimer of RecB, RecC and RecD. All subunits contribute to DNA-binding. Interacts with RecA.</text>
</comment>
<comment type="function">
    <text evidence="15">A helicase/nuclease that prepares dsDNA breaks (DSB) for recombinational DNA repair. Binds to DSBs and unwinds DNA via a highly rapid and processive ATP-dependent bidirectional helicase activity. Unwinds dsDNA until it encounters a Chi (crossover hotspot instigator) sequence from the 3' direction. Cuts ssDNA a few nucleotides 3' to the Chi site. The properties and activities of the enzyme are changed at Chi. The Chi-altered holoenzyme produces a long 3'-ssDNA overhang and facilitates RecA-binding to the ssDNA for homologous DNA recombination and repair. Holoenzyme degrades any linearized DNA that is unable to undergo homologous recombination. In the holoenzyme this subunit contributes ATPase, 3'-5' helicase, exonuclease activity and loads RecA onto ssDNA.</text>
</comment>
<dbReference type="Pfam" id="PF13361">
    <property type="entry name" value="UvrD_C"/>
    <property type="match status" value="1"/>
</dbReference>
<feature type="compositionally biased region" description="Polar residues" evidence="17">
    <location>
        <begin position="1001"/>
        <end position="1016"/>
    </location>
</feature>
<feature type="binding site" evidence="15">
    <location>
        <position position="1184"/>
    </location>
    <ligand>
        <name>Mg(2+)</name>
        <dbReference type="ChEBI" id="CHEBI:18420"/>
    </ligand>
</feature>
<dbReference type="InterPro" id="IPR011604">
    <property type="entry name" value="PDDEXK-like_dom_sf"/>
</dbReference>
<sequence>MSKPTPQHTARILDPMTMPLYGKRLIEASAGTGKTYTISGLYLRLLLGIDEHAALRTEDKALTPEPAELGQALSCEQILVVTFTNAATEELRDRIRKRINLAHQKFMGLTVSDPFIEHLYNLVPNSERMQALRRLDLALKSLDEAAIFTIHSFCQRMLSDLAFESNLLFESEFTLDDSEFLHHAVRDFWREACYSQPLYVAQIVQQAFGEPSKLVQQLRPLLGNSQAKANVSPVSFSKLVDQLNQCLSRLRIRWPRERDATLERLKDLPLNASRFGKKADNYPKLDAVFDQLDNWCTGPLRLPDTKALDNLRLDDLRLNKGGVTPTPQQAPLLAHIQELANLIGQIGPSFLLSALDGIGSRFRAQKHSRNVLSPDDLLSTLCRALEDDSSKELSRSIVKRFPVALIDEFQDTDPYQFNIFNQIYSQAKPEQHGLLMIGDPKQAIYAFRGADIYTYIHARQNTRDHYSLDTNYRSTNAMVNAVNQVFTLQTDPFISQQIPFVEVKAAALSNKQIIDCSSKTDPSAMRIRLLAEDPDKGLNKSTARAQLAFDAANEIATLLNQAERGQCQIQKQQSNGSAASGTKLLARDICVLVRDRNEAGYIRQALSERNIGSVFLSRESVFNTLEAKELALILKAMAMPKDERALRSAMATELLGYQAHEIMRFNIDEETRQTYLEMFHYLNQLWLNRGIMPALMQLAKQTQLINRLLLQHQNNQAPTSNASANNENSVLNTLMMTQSTGSGERRLTDFRHLSELLQNKATELDGINALLNWFEQSLLKPSPLDEQQLRLESEQNLVQVVTIHKSKGLEYPICFVPFISLARDSRRKPTPMLYHETIDEQETLVWDVAQSNDGWAKAKQEILAEDLRLLYVALTRPVYRCYLYIANHSKKLKAGISSQLCETAIGYLLGIQDKQCDYAELNLMAQKLASQATSVAQIEPSNFHVVAFESLQQEESKEACQPQTLQRQHNTPWRVGSYSGLVKNLGHEKVKPGADDESYAVSENHSPNSVVASTPQPEIASHTGGSPKQDHENAGLDDEDNLNRFNFERGANAGSFMHLVLELIDFQEAETDLSRHLPDAMLKYGVDQSWLEVLHAWYIDILATPLAQHLASQPKISLDKSNQKQAIPLSLAALSESNKFVEMEFYLPVKALHAERLNQLLAQFGYSHDLDFSSLQGMLKGFIDLSFYHQGQYFIADYKSNHLGDSFASYQQHDLHLAIRSHRYDLQYILYTLAMHRFLRQRLPNYDYQKHIGGCYYLFLRGMSASAPQNGIYFDKPPQALILALDELFEQGTCSLIPSASEANHDDKNDQPQSEPKNTTSQLELGL</sequence>
<dbReference type="InterPro" id="IPR004586">
    <property type="entry name" value="RecB"/>
</dbReference>
<comment type="similarity">
    <text evidence="15">Belongs to the helicase family. UvrD subfamily.</text>
</comment>
<dbReference type="Gene3D" id="1.10.486.10">
    <property type="entry name" value="PCRA, domain 4"/>
    <property type="match status" value="1"/>
</dbReference>
<dbReference type="GO" id="GO:0009338">
    <property type="term" value="C:exodeoxyribonuclease V complex"/>
    <property type="evidence" value="ECO:0007669"/>
    <property type="project" value="TreeGrafter"/>
</dbReference>
<comment type="caution">
    <text evidence="20">The sequence shown here is derived from an EMBL/GenBank/DDBJ whole genome shotgun (WGS) entry which is preliminary data.</text>
</comment>
<dbReference type="PANTHER" id="PTHR11070:SF23">
    <property type="entry name" value="RECBCD ENZYME SUBUNIT RECB"/>
    <property type="match status" value="1"/>
</dbReference>
<feature type="binding site" evidence="16">
    <location>
        <begin position="28"/>
        <end position="35"/>
    </location>
    <ligand>
        <name>ATP</name>
        <dbReference type="ChEBI" id="CHEBI:30616"/>
    </ligand>
</feature>
<feature type="region of interest" description="DNA-binding and helicase activity, interacts with RecC" evidence="15">
    <location>
        <begin position="1"/>
        <end position="945"/>
    </location>
</feature>
<dbReference type="PANTHER" id="PTHR11070">
    <property type="entry name" value="UVRD / RECB / PCRA DNA HELICASE FAMILY MEMBER"/>
    <property type="match status" value="1"/>
</dbReference>
<evidence type="ECO:0000256" key="17">
    <source>
        <dbReference type="SAM" id="MobiDB-lite"/>
    </source>
</evidence>
<dbReference type="InterPro" id="IPR000212">
    <property type="entry name" value="DNA_helicase_UvrD/REP"/>
</dbReference>
<evidence type="ECO:0000256" key="8">
    <source>
        <dbReference type="ARBA" id="ARBA00022840"/>
    </source>
</evidence>
<keyword evidence="6 15" id="KW-0347">Helicase</keyword>
<keyword evidence="3 15" id="KW-0547">Nucleotide-binding</keyword>
<feature type="domain" description="UvrD-like helicase ATP-binding" evidence="18">
    <location>
        <begin position="7"/>
        <end position="475"/>
    </location>
</feature>
<dbReference type="Gene3D" id="1.10.3170.10">
    <property type="entry name" value="Recbcd, chain B, domain 2"/>
    <property type="match status" value="1"/>
</dbReference>
<evidence type="ECO:0000256" key="13">
    <source>
        <dbReference type="ARBA" id="ARBA00034617"/>
    </source>
</evidence>
<evidence type="ECO:0000256" key="3">
    <source>
        <dbReference type="ARBA" id="ARBA00022741"/>
    </source>
</evidence>
<comment type="catalytic activity">
    <reaction evidence="14 15">
        <text>ATP + H2O = ADP + phosphate + H(+)</text>
        <dbReference type="Rhea" id="RHEA:13065"/>
        <dbReference type="ChEBI" id="CHEBI:15377"/>
        <dbReference type="ChEBI" id="CHEBI:15378"/>
        <dbReference type="ChEBI" id="CHEBI:30616"/>
        <dbReference type="ChEBI" id="CHEBI:43474"/>
        <dbReference type="ChEBI" id="CHEBI:456216"/>
        <dbReference type="EC" id="5.6.2.4"/>
    </reaction>
</comment>
<dbReference type="RefSeq" id="WP_188922519.1">
    <property type="nucleotide sequence ID" value="NZ_BMPZ01000011.1"/>
</dbReference>
<keyword evidence="11 15" id="KW-0234">DNA repair</keyword>
<keyword evidence="2 15" id="KW-0479">Metal-binding</keyword>
<evidence type="ECO:0000256" key="10">
    <source>
        <dbReference type="ARBA" id="ARBA00023125"/>
    </source>
</evidence>
<dbReference type="EMBL" id="BMPZ01000011">
    <property type="protein sequence ID" value="GGI91088.1"/>
    <property type="molecule type" value="Genomic_DNA"/>
</dbReference>
<protein>
    <recommendedName>
        <fullName evidence="15">RecBCD enzyme subunit RecB</fullName>
        <ecNumber evidence="15">3.1.11.5</ecNumber>
        <ecNumber evidence="15">5.6.2.4</ecNumber>
    </recommendedName>
    <alternativeName>
        <fullName evidence="15">DNA 3'-5' helicase subunit RecB</fullName>
    </alternativeName>
    <alternativeName>
        <fullName evidence="15">Exonuclease V subunit RecB</fullName>
        <shortName evidence="15">ExoV subunit RecB</shortName>
    </alternativeName>
    <alternativeName>
        <fullName evidence="15">Helicase/nuclease RecBCD subunit RecB</fullName>
    </alternativeName>
</protein>
<dbReference type="GO" id="GO:0003677">
    <property type="term" value="F:DNA binding"/>
    <property type="evidence" value="ECO:0007669"/>
    <property type="project" value="UniProtKB-UniRule"/>
</dbReference>
<evidence type="ECO:0000256" key="4">
    <source>
        <dbReference type="ARBA" id="ARBA00022763"/>
    </source>
</evidence>
<gene>
    <name evidence="15 20" type="primary">recB</name>
    <name evidence="20" type="ORF">GCM10009332_30440</name>
</gene>
<dbReference type="GO" id="GO:0005829">
    <property type="term" value="C:cytosol"/>
    <property type="evidence" value="ECO:0007669"/>
    <property type="project" value="TreeGrafter"/>
</dbReference>
<evidence type="ECO:0000256" key="12">
    <source>
        <dbReference type="ARBA" id="ARBA00023235"/>
    </source>
</evidence>
<dbReference type="GO" id="GO:0000287">
    <property type="term" value="F:magnesium ion binding"/>
    <property type="evidence" value="ECO:0007669"/>
    <property type="project" value="UniProtKB-UniRule"/>
</dbReference>
<keyword evidence="10 15" id="KW-0238">DNA-binding</keyword>
<keyword evidence="9 15" id="KW-0460">Magnesium</keyword>
<keyword evidence="8 15" id="KW-0067">ATP-binding</keyword>
<evidence type="ECO:0000259" key="18">
    <source>
        <dbReference type="PROSITE" id="PS51198"/>
    </source>
</evidence>
<dbReference type="EC" id="3.1.11.5" evidence="15"/>
<dbReference type="Gene3D" id="3.40.50.300">
    <property type="entry name" value="P-loop containing nucleotide triphosphate hydrolases"/>
    <property type="match status" value="2"/>
</dbReference>
<evidence type="ECO:0000256" key="14">
    <source>
        <dbReference type="ARBA" id="ARBA00048988"/>
    </source>
</evidence>
<feature type="region of interest" description="Disordered" evidence="17">
    <location>
        <begin position="1299"/>
        <end position="1327"/>
    </location>
</feature>
<evidence type="ECO:0000256" key="11">
    <source>
        <dbReference type="ARBA" id="ARBA00023204"/>
    </source>
</evidence>
<keyword evidence="21" id="KW-1185">Reference proteome</keyword>
<organism evidence="20 21">
    <name type="scientific">Shewanella gelidii</name>
    <dbReference type="NCBI Taxonomy" id="1642821"/>
    <lineage>
        <taxon>Bacteria</taxon>
        <taxon>Pseudomonadati</taxon>
        <taxon>Pseudomonadota</taxon>
        <taxon>Gammaproteobacteria</taxon>
        <taxon>Alteromonadales</taxon>
        <taxon>Shewanellaceae</taxon>
        <taxon>Shewanella</taxon>
    </lineage>
</organism>
<feature type="binding site" evidence="15">
    <location>
        <position position="1197"/>
    </location>
    <ligand>
        <name>Mg(2+)</name>
        <dbReference type="ChEBI" id="CHEBI:18420"/>
    </ligand>
</feature>
<evidence type="ECO:0000256" key="6">
    <source>
        <dbReference type="ARBA" id="ARBA00022806"/>
    </source>
</evidence>
<evidence type="ECO:0000256" key="15">
    <source>
        <dbReference type="HAMAP-Rule" id="MF_01485"/>
    </source>
</evidence>
<feature type="compositionally biased region" description="Polar residues" evidence="17">
    <location>
        <begin position="1311"/>
        <end position="1327"/>
    </location>
</feature>
<dbReference type="GO" id="GO:0000724">
    <property type="term" value="P:double-strand break repair via homologous recombination"/>
    <property type="evidence" value="ECO:0007669"/>
    <property type="project" value="UniProtKB-UniRule"/>
</dbReference>
<evidence type="ECO:0000313" key="21">
    <source>
        <dbReference type="Proteomes" id="UP000613743"/>
    </source>
</evidence>
<evidence type="ECO:0000256" key="16">
    <source>
        <dbReference type="PROSITE-ProRule" id="PRU00560"/>
    </source>
</evidence>
<dbReference type="GO" id="GO:0008854">
    <property type="term" value="F:exodeoxyribonuclease V activity"/>
    <property type="evidence" value="ECO:0007669"/>
    <property type="project" value="UniProtKB-EC"/>
</dbReference>
<evidence type="ECO:0000259" key="19">
    <source>
        <dbReference type="PROSITE" id="PS51217"/>
    </source>
</evidence>
<dbReference type="GO" id="GO:0043138">
    <property type="term" value="F:3'-5' DNA helicase activity"/>
    <property type="evidence" value="ECO:0007669"/>
    <property type="project" value="UniProtKB-UniRule"/>
</dbReference>
<dbReference type="Pfam" id="PF00580">
    <property type="entry name" value="UvrD-helicase"/>
    <property type="match status" value="2"/>
</dbReference>
<evidence type="ECO:0000313" key="20">
    <source>
        <dbReference type="EMBL" id="GGI91088.1"/>
    </source>
</evidence>
<dbReference type="CDD" id="cd22352">
    <property type="entry name" value="RecB_C-like"/>
    <property type="match status" value="1"/>
</dbReference>
<feature type="region of interest" description="Nuclease activity, interacts with RecD and RecA" evidence="15">
    <location>
        <begin position="972"/>
        <end position="1327"/>
    </location>
</feature>
<evidence type="ECO:0000256" key="1">
    <source>
        <dbReference type="ARBA" id="ARBA00022722"/>
    </source>
</evidence>
<dbReference type="PROSITE" id="PS51217">
    <property type="entry name" value="UVRD_HELICASE_CTER"/>
    <property type="match status" value="1"/>
</dbReference>
<keyword evidence="7 15" id="KW-0269">Exonuclease</keyword>
<dbReference type="InterPro" id="IPR014017">
    <property type="entry name" value="DNA_helicase_UvrD-like_C"/>
</dbReference>
<proteinExistence type="inferred from homology"/>
<dbReference type="SUPFAM" id="SSF52540">
    <property type="entry name" value="P-loop containing nucleoside triphosphate hydrolases"/>
    <property type="match status" value="1"/>
</dbReference>
<comment type="domain">
    <text evidence="15">The C-terminal domain has nuclease activity and interacts with RecD. It interacts with RecA, facilitating its loading onto ssDNA.</text>
</comment>
<dbReference type="InterPro" id="IPR027417">
    <property type="entry name" value="P-loop_NTPase"/>
</dbReference>
<dbReference type="Proteomes" id="UP000613743">
    <property type="component" value="Unassembled WGS sequence"/>
</dbReference>
<comment type="domain">
    <text evidence="15">The N-terminal DNA-binding domain is a ssDNA-dependent ATPase and has ATP-dependent 3'-5' helicase function. This domain interacts with RecC.</text>
</comment>
<comment type="miscellaneous">
    <text evidence="15">In the RecBCD complex, RecB has a slow 3'-5' helicase, an exonuclease activity and loads RecA onto ssDNA, RecD has a fast 5'-3' helicase activity, while RecC stimulates the ATPase and processivity of the RecB helicase and contributes to recognition of the Chi site.</text>
</comment>
<comment type="catalytic activity">
    <reaction evidence="15">
        <text>Exonucleolytic cleavage (in the presence of ATP) in either 5'- to 3'- or 3'- to 5'-direction to yield 5'-phosphooligonucleotides.</text>
        <dbReference type="EC" id="3.1.11.5"/>
    </reaction>
</comment>
<feature type="binding site" evidence="15">
    <location>
        <position position="1058"/>
    </location>
    <ligand>
        <name>Mg(2+)</name>
        <dbReference type="ChEBI" id="CHEBI:18420"/>
    </ligand>
</feature>
<evidence type="ECO:0000256" key="9">
    <source>
        <dbReference type="ARBA" id="ARBA00022842"/>
    </source>
</evidence>
<name>A0A917JY70_9GAMM</name>
<evidence type="ECO:0000256" key="2">
    <source>
        <dbReference type="ARBA" id="ARBA00022723"/>
    </source>
</evidence>
<comment type="cofactor">
    <cofactor evidence="15">
        <name>Mg(2+)</name>
        <dbReference type="ChEBI" id="CHEBI:18420"/>
    </cofactor>
    <text evidence="15">Binds 1 Mg(2+) ion per subunit.</text>
</comment>
<dbReference type="InterPro" id="IPR014016">
    <property type="entry name" value="UvrD-like_ATP-bd"/>
</dbReference>
<dbReference type="SUPFAM" id="SSF52980">
    <property type="entry name" value="Restriction endonuclease-like"/>
    <property type="match status" value="1"/>
</dbReference>
<dbReference type="GO" id="GO:0005524">
    <property type="term" value="F:ATP binding"/>
    <property type="evidence" value="ECO:0007669"/>
    <property type="project" value="UniProtKB-UniRule"/>
</dbReference>
<accession>A0A917JY70</accession>
<evidence type="ECO:0000256" key="7">
    <source>
        <dbReference type="ARBA" id="ARBA00022839"/>
    </source>
</evidence>
<dbReference type="Gene3D" id="3.90.320.10">
    <property type="match status" value="1"/>
</dbReference>
<dbReference type="InterPro" id="IPR011335">
    <property type="entry name" value="Restrct_endonuc-II-like"/>
</dbReference>
<feature type="active site" description="For nuclease activity" evidence="15">
    <location>
        <position position="1197"/>
    </location>
</feature>
<keyword evidence="4 15" id="KW-0227">DNA damage</keyword>
<keyword evidence="12 15" id="KW-0413">Isomerase</keyword>
<dbReference type="HAMAP" id="MF_01485">
    <property type="entry name" value="RecB"/>
    <property type="match status" value="1"/>
</dbReference>
<evidence type="ECO:0000256" key="5">
    <source>
        <dbReference type="ARBA" id="ARBA00022801"/>
    </source>
</evidence>
<comment type="catalytic activity">
    <reaction evidence="13 15">
        <text>Couples ATP hydrolysis with the unwinding of duplex DNA by translocating in the 3'-5' direction.</text>
        <dbReference type="EC" id="5.6.2.4"/>
    </reaction>
</comment>
<reference evidence="20" key="2">
    <citation type="submission" date="2020-09" db="EMBL/GenBank/DDBJ databases">
        <authorList>
            <person name="Sun Q."/>
            <person name="Ohkuma M."/>
        </authorList>
    </citation>
    <scope>NUCLEOTIDE SEQUENCE</scope>
    <source>
        <strain evidence="20">JCM 30804</strain>
    </source>
</reference>
<dbReference type="EC" id="5.6.2.4" evidence="15"/>
<feature type="region of interest" description="Disordered" evidence="17">
    <location>
        <begin position="989"/>
        <end position="1041"/>
    </location>
</feature>
<dbReference type="PROSITE" id="PS51198">
    <property type="entry name" value="UVRD_HELICASE_ATP_BIND"/>
    <property type="match status" value="1"/>
</dbReference>